<feature type="domain" description="Thiamine pyrophosphate enzyme central" evidence="12">
    <location>
        <begin position="187"/>
        <end position="325"/>
    </location>
</feature>
<dbReference type="SUPFAM" id="SSF52518">
    <property type="entry name" value="Thiamin diphosphate-binding fold (THDP-binding)"/>
    <property type="match status" value="2"/>
</dbReference>
<proteinExistence type="inferred from homology"/>
<protein>
    <recommendedName>
        <fullName evidence="4 10">Sulfoacetaldehyde acetyltransferase</fullName>
        <ecNumber evidence="4 10">2.3.3.15</ecNumber>
    </recommendedName>
</protein>
<evidence type="ECO:0000256" key="1">
    <source>
        <dbReference type="ARBA" id="ARBA00001946"/>
    </source>
</evidence>
<dbReference type="InterPro" id="IPR000399">
    <property type="entry name" value="TPP-bd_CS"/>
</dbReference>
<evidence type="ECO:0000259" key="13">
    <source>
        <dbReference type="Pfam" id="PF02775"/>
    </source>
</evidence>
<evidence type="ECO:0000256" key="3">
    <source>
        <dbReference type="ARBA" id="ARBA00007812"/>
    </source>
</evidence>
<dbReference type="NCBIfam" id="TIGR03457">
    <property type="entry name" value="sulphoacet_xsc"/>
    <property type="match status" value="1"/>
</dbReference>
<evidence type="ECO:0000256" key="10">
    <source>
        <dbReference type="NCBIfam" id="TIGR03457"/>
    </source>
</evidence>
<evidence type="ECO:0000259" key="12">
    <source>
        <dbReference type="Pfam" id="PF00205"/>
    </source>
</evidence>
<evidence type="ECO:0000259" key="14">
    <source>
        <dbReference type="Pfam" id="PF02776"/>
    </source>
</evidence>
<dbReference type="RefSeq" id="WP_374834707.1">
    <property type="nucleotide sequence ID" value="NZ_JBHEEZ010000080.1"/>
</dbReference>
<dbReference type="InterPro" id="IPR012001">
    <property type="entry name" value="Thiamin_PyroP_enz_TPP-bd_dom"/>
</dbReference>
<keyword evidence="9 15" id="KW-0012">Acyltransferase</keyword>
<dbReference type="Pfam" id="PF02776">
    <property type="entry name" value="TPP_enzyme_N"/>
    <property type="match status" value="1"/>
</dbReference>
<dbReference type="InterPro" id="IPR029035">
    <property type="entry name" value="DHS-like_NAD/FAD-binding_dom"/>
</dbReference>
<comment type="caution">
    <text evidence="15">The sequence shown here is derived from an EMBL/GenBank/DDBJ whole genome shotgun (WGS) entry which is preliminary data.</text>
</comment>
<evidence type="ECO:0000256" key="7">
    <source>
        <dbReference type="ARBA" id="ARBA00022842"/>
    </source>
</evidence>
<gene>
    <name evidence="15" type="primary">xsc</name>
    <name evidence="15" type="ORF">ACFO1V_09555</name>
</gene>
<evidence type="ECO:0000313" key="15">
    <source>
        <dbReference type="EMBL" id="MFC4625465.1"/>
    </source>
</evidence>
<dbReference type="NCBIfam" id="NF005713">
    <property type="entry name" value="PRK07525.1"/>
    <property type="match status" value="1"/>
</dbReference>
<evidence type="ECO:0000256" key="4">
    <source>
        <dbReference type="ARBA" id="ARBA00012971"/>
    </source>
</evidence>
<evidence type="ECO:0000256" key="8">
    <source>
        <dbReference type="ARBA" id="ARBA00023052"/>
    </source>
</evidence>
<evidence type="ECO:0000313" key="16">
    <source>
        <dbReference type="Proteomes" id="UP001596042"/>
    </source>
</evidence>
<dbReference type="InterPro" id="IPR045229">
    <property type="entry name" value="TPP_enz"/>
</dbReference>
<comment type="similarity">
    <text evidence="3 11">Belongs to the TPP enzyme family.</text>
</comment>
<keyword evidence="5 15" id="KW-0808">Transferase</keyword>
<dbReference type="PANTHER" id="PTHR18968">
    <property type="entry name" value="THIAMINE PYROPHOSPHATE ENZYMES"/>
    <property type="match status" value="1"/>
</dbReference>
<reference evidence="16" key="1">
    <citation type="journal article" date="2019" name="Int. J. Syst. Evol. Microbiol.">
        <title>The Global Catalogue of Microorganisms (GCM) 10K type strain sequencing project: providing services to taxonomists for standard genome sequencing and annotation.</title>
        <authorList>
            <consortium name="The Broad Institute Genomics Platform"/>
            <consortium name="The Broad Institute Genome Sequencing Center for Infectious Disease"/>
            <person name="Wu L."/>
            <person name="Ma J."/>
        </authorList>
    </citation>
    <scope>NUCLEOTIDE SEQUENCE [LARGE SCALE GENOMIC DNA]</scope>
    <source>
        <strain evidence="16">CGMCC 1.15731</strain>
    </source>
</reference>
<evidence type="ECO:0000256" key="2">
    <source>
        <dbReference type="ARBA" id="ARBA00001964"/>
    </source>
</evidence>
<name>A0ABV9H8K2_9HYPH</name>
<evidence type="ECO:0000256" key="11">
    <source>
        <dbReference type="RuleBase" id="RU362132"/>
    </source>
</evidence>
<comment type="cofactor">
    <cofactor evidence="2">
        <name>thiamine diphosphate</name>
        <dbReference type="ChEBI" id="CHEBI:58937"/>
    </cofactor>
</comment>
<dbReference type="Gene3D" id="3.40.50.1220">
    <property type="entry name" value="TPP-binding domain"/>
    <property type="match status" value="1"/>
</dbReference>
<evidence type="ECO:0000256" key="6">
    <source>
        <dbReference type="ARBA" id="ARBA00022723"/>
    </source>
</evidence>
<organism evidence="15 16">
    <name type="scientific">Daeguia caeni</name>
    <dbReference type="NCBI Taxonomy" id="439612"/>
    <lineage>
        <taxon>Bacteria</taxon>
        <taxon>Pseudomonadati</taxon>
        <taxon>Pseudomonadota</taxon>
        <taxon>Alphaproteobacteria</taxon>
        <taxon>Hyphomicrobiales</taxon>
        <taxon>Brucellaceae</taxon>
        <taxon>Daeguia</taxon>
    </lineage>
</organism>
<evidence type="ECO:0000256" key="5">
    <source>
        <dbReference type="ARBA" id="ARBA00022679"/>
    </source>
</evidence>
<dbReference type="CDD" id="cd07035">
    <property type="entry name" value="TPP_PYR_POX_like"/>
    <property type="match status" value="1"/>
</dbReference>
<accession>A0ABV9H8K2</accession>
<dbReference type="Gene3D" id="3.40.50.970">
    <property type="match status" value="2"/>
</dbReference>
<evidence type="ECO:0000256" key="9">
    <source>
        <dbReference type="ARBA" id="ARBA00023315"/>
    </source>
</evidence>
<dbReference type="Pfam" id="PF02775">
    <property type="entry name" value="TPP_enzyme_C"/>
    <property type="match status" value="1"/>
</dbReference>
<dbReference type="CDD" id="cd02013">
    <property type="entry name" value="TPP_Xsc_like"/>
    <property type="match status" value="1"/>
</dbReference>
<keyword evidence="7" id="KW-0460">Magnesium</keyword>
<dbReference type="EMBL" id="JBHSEL010000081">
    <property type="protein sequence ID" value="MFC4625465.1"/>
    <property type="molecule type" value="Genomic_DNA"/>
</dbReference>
<dbReference type="Pfam" id="PF00205">
    <property type="entry name" value="TPP_enzyme_M"/>
    <property type="match status" value="1"/>
</dbReference>
<dbReference type="GO" id="GO:0050487">
    <property type="term" value="F:sulfoacetaldehyde acetyltransferase activity"/>
    <property type="evidence" value="ECO:0007669"/>
    <property type="project" value="UniProtKB-EC"/>
</dbReference>
<dbReference type="PROSITE" id="PS00187">
    <property type="entry name" value="TPP_ENZYMES"/>
    <property type="match status" value="1"/>
</dbReference>
<keyword evidence="6" id="KW-0479">Metal-binding</keyword>
<dbReference type="PANTHER" id="PTHR18968:SF13">
    <property type="entry name" value="ACETOLACTATE SYNTHASE CATALYTIC SUBUNIT, MITOCHONDRIAL"/>
    <property type="match status" value="1"/>
</dbReference>
<feature type="domain" description="Thiamine pyrophosphate enzyme TPP-binding" evidence="13">
    <location>
        <begin position="404"/>
        <end position="556"/>
    </location>
</feature>
<dbReference type="InterPro" id="IPR029061">
    <property type="entry name" value="THDP-binding"/>
</dbReference>
<sequence>MKMTTEESFIKVLQMHGIDNAFGIIGSAMMPVSDLFPKAGIRFWDCAHETNAALICDGYSRVTGKMGMAIAQNGPGVTGFVTAIKTAYWNHTPMLLVTPQAANKTIGQGGFQEVDQMALFEDMVCYQEEVRDPSRVPEVLNRVIEKAWRGCAPAQINIPRDFWTQVIDVDLPQIVRLERSSGGREAIAEAAKLLTEARFPVILNGAGVVIGNAIPESIALAERLDAPVCCGYQHNDAFPGSHPLSVGPLGYNGSKAAMELISRADVVLALGTRLNPFSTLPGYGIDYWPKDARIIQVDINPDRIGLTKKISVGICGDAKQVARQILEQLGAQAGNAGREERKQLIHHTKSAWLQQLSSMDHEDDDPGTDWNASVRAREKDRMSPRQAWRAIQVALPKNVIMSTDIGNNCAIGNAYPSFEQGRKYLAPGMFGPCGYGFPAIIGAKIGQPDVPVVGFAGDGAFGISMNEMTSIGRKEWPAITMVIFRNYQWGAEKRNTTLWYDNNFVGTELNPNLSYAKVAEGCGLKGVTVDTQEALTEALKTAIDEQMKGVTTFIEVILNQELGEPFRRDAMKKPVPVAGIDPNDMRPQMPV</sequence>
<dbReference type="Proteomes" id="UP001596042">
    <property type="component" value="Unassembled WGS sequence"/>
</dbReference>
<dbReference type="InterPro" id="IPR017820">
    <property type="entry name" value="Sulphoacetald_Actrfrase"/>
</dbReference>
<comment type="cofactor">
    <cofactor evidence="1">
        <name>Mg(2+)</name>
        <dbReference type="ChEBI" id="CHEBI:18420"/>
    </cofactor>
</comment>
<dbReference type="EC" id="2.3.3.15" evidence="4 10"/>
<dbReference type="InterPro" id="IPR012000">
    <property type="entry name" value="Thiamin_PyroP_enz_cen_dom"/>
</dbReference>
<dbReference type="SUPFAM" id="SSF52467">
    <property type="entry name" value="DHS-like NAD/FAD-binding domain"/>
    <property type="match status" value="1"/>
</dbReference>
<dbReference type="InterPro" id="IPR011766">
    <property type="entry name" value="TPP_enzyme_TPP-bd"/>
</dbReference>
<keyword evidence="16" id="KW-1185">Reference proteome</keyword>
<feature type="domain" description="Thiamine pyrophosphate enzyme N-terminal TPP-binding" evidence="14">
    <location>
        <begin position="3"/>
        <end position="119"/>
    </location>
</feature>
<keyword evidence="8 11" id="KW-0786">Thiamine pyrophosphate</keyword>